<feature type="transmembrane region" description="Helical" evidence="5">
    <location>
        <begin position="156"/>
        <end position="177"/>
    </location>
</feature>
<keyword evidence="8" id="KW-1185">Reference proteome</keyword>
<reference evidence="7" key="1">
    <citation type="submission" date="2022-04" db="EMBL/GenBank/DDBJ databases">
        <title>Consumption of N2O by Flavobacterium azooxidireducens sp. nov. isolated from Decomposing Leaf Litter of Phragmites australis (Cav.).</title>
        <authorList>
            <person name="Behrendt U."/>
            <person name="Spanner T."/>
            <person name="Augustin J."/>
            <person name="Horn M.A."/>
            <person name="Kolb S."/>
            <person name="Ulrich A."/>
        </authorList>
    </citation>
    <scope>NUCLEOTIDE SEQUENCE</scope>
    <source>
        <strain evidence="7">IGB 4-14</strain>
    </source>
</reference>
<dbReference type="Pfam" id="PF07291">
    <property type="entry name" value="MauE"/>
    <property type="match status" value="1"/>
</dbReference>
<keyword evidence="2 5" id="KW-0812">Transmembrane</keyword>
<keyword evidence="4 5" id="KW-0472">Membrane</keyword>
<feature type="transmembrane region" description="Helical" evidence="5">
    <location>
        <begin position="77"/>
        <end position="99"/>
    </location>
</feature>
<organism evidence="7 8">
    <name type="scientific">Flavobacterium azooxidireducens</name>
    <dbReference type="NCBI Taxonomy" id="1871076"/>
    <lineage>
        <taxon>Bacteria</taxon>
        <taxon>Pseudomonadati</taxon>
        <taxon>Bacteroidota</taxon>
        <taxon>Flavobacteriia</taxon>
        <taxon>Flavobacteriales</taxon>
        <taxon>Flavobacteriaceae</taxon>
        <taxon>Flavobacterium</taxon>
    </lineage>
</organism>
<keyword evidence="3 5" id="KW-1133">Transmembrane helix</keyword>
<evidence type="ECO:0000313" key="7">
    <source>
        <dbReference type="EMBL" id="UPQ78307.1"/>
    </source>
</evidence>
<comment type="subcellular location">
    <subcellularLocation>
        <location evidence="1">Membrane</location>
        <topology evidence="1">Multi-pass membrane protein</topology>
    </subcellularLocation>
</comment>
<evidence type="ECO:0000313" key="8">
    <source>
        <dbReference type="Proteomes" id="UP000830583"/>
    </source>
</evidence>
<dbReference type="InterPro" id="IPR009908">
    <property type="entry name" value="Methylamine_util_MauE"/>
</dbReference>
<gene>
    <name evidence="7" type="ORF">M0M57_11825</name>
</gene>
<name>A0ABY4KFT3_9FLAO</name>
<evidence type="ECO:0000256" key="5">
    <source>
        <dbReference type="SAM" id="Phobius"/>
    </source>
</evidence>
<evidence type="ECO:0000259" key="6">
    <source>
        <dbReference type="Pfam" id="PF07291"/>
    </source>
</evidence>
<feature type="domain" description="Methylamine utilisation protein MauE" evidence="6">
    <location>
        <begin position="8"/>
        <end position="134"/>
    </location>
</feature>
<evidence type="ECO:0000256" key="2">
    <source>
        <dbReference type="ARBA" id="ARBA00022692"/>
    </source>
</evidence>
<accession>A0ABY4KFT3</accession>
<dbReference type="EMBL" id="CP096205">
    <property type="protein sequence ID" value="UPQ78307.1"/>
    <property type="molecule type" value="Genomic_DNA"/>
</dbReference>
<evidence type="ECO:0000256" key="4">
    <source>
        <dbReference type="ARBA" id="ARBA00023136"/>
    </source>
</evidence>
<dbReference type="Proteomes" id="UP000830583">
    <property type="component" value="Chromosome"/>
</dbReference>
<evidence type="ECO:0000256" key="1">
    <source>
        <dbReference type="ARBA" id="ARBA00004141"/>
    </source>
</evidence>
<proteinExistence type="predicted"/>
<feature type="transmembrane region" description="Helical" evidence="5">
    <location>
        <begin position="9"/>
        <end position="27"/>
    </location>
</feature>
<feature type="transmembrane region" description="Helical" evidence="5">
    <location>
        <begin position="119"/>
        <end position="136"/>
    </location>
</feature>
<sequence length="510" mass="59247">MNLERIKNSVVLTVSYLYVLLFVYAAVSKLLDFENFQVQLGQSPLLSAHSIIISWLVPLVELVIAVALLFNRLRFWSIYFAFFLMSLFTFYIYVILNFTNDIPCSCGGVLEDLNWTEHLIFNLVFVFLAVVVLWILKEDFSCSVLNFQTNRITATFSVLALVLVTLLVCFGIIWTLFKTSDYIISKENPFIRKFSVRPVEFVKQIDLDFNSYYIAGYDEGVIYLGNYTAPLHVLTIDSSLTYKKEEKILIDKNNYSFRSLHLKVLPPFFYLSDGAVPILYTGNTVEWVGTTHTIIQPYFSKIVPMDTMNFVFRGLSSDTNENIIGLFSLDQKDTLQLLPRLLEKQSKHDGLFDTDGHLIYSKELSRFIYVYAYRNEFIVADQFGRLDYRGNTIDTVSRTRLKIATTSDGKEKVLSKPGLLVNGSAFVHRHLLFVDSRLRGKFEKKSVFERSTTFDVYDLRKRKYLMSFYIPHLNGKKLHSYFVTDDNLYVLVNQQVIVYRFKNNLKKEFE</sequence>
<protein>
    <recommendedName>
        <fullName evidence="6">Methylamine utilisation protein MauE domain-containing protein</fullName>
    </recommendedName>
</protein>
<dbReference type="RefSeq" id="WP_248433234.1">
    <property type="nucleotide sequence ID" value="NZ_CP096205.1"/>
</dbReference>
<feature type="transmembrane region" description="Helical" evidence="5">
    <location>
        <begin position="47"/>
        <end position="70"/>
    </location>
</feature>
<evidence type="ECO:0000256" key="3">
    <source>
        <dbReference type="ARBA" id="ARBA00022989"/>
    </source>
</evidence>